<evidence type="ECO:0000256" key="2">
    <source>
        <dbReference type="ARBA" id="ARBA00022692"/>
    </source>
</evidence>
<evidence type="ECO:0000313" key="8">
    <source>
        <dbReference type="Proteomes" id="UP001652600"/>
    </source>
</evidence>
<keyword evidence="3" id="KW-0256">Endoplasmic reticulum</keyword>
<feature type="chain" id="PRO_5047001280" evidence="6">
    <location>
        <begin position="28"/>
        <end position="90"/>
    </location>
</feature>
<accession>A0ABM3L9R7</accession>
<evidence type="ECO:0000256" key="4">
    <source>
        <dbReference type="ARBA" id="ARBA00022989"/>
    </source>
</evidence>
<evidence type="ECO:0000256" key="1">
    <source>
        <dbReference type="ARBA" id="ARBA00004477"/>
    </source>
</evidence>
<keyword evidence="8" id="KW-1185">Reference proteome</keyword>
<keyword evidence="2" id="KW-0812">Transmembrane</keyword>
<keyword evidence="6" id="KW-0732">Signal</keyword>
<feature type="signal peptide" evidence="6">
    <location>
        <begin position="1"/>
        <end position="27"/>
    </location>
</feature>
<dbReference type="Proteomes" id="UP001652600">
    <property type="component" value="Chromosome 10"/>
</dbReference>
<dbReference type="Pfam" id="PF02453">
    <property type="entry name" value="Reticulon"/>
    <property type="match status" value="1"/>
</dbReference>
<dbReference type="InterPro" id="IPR003388">
    <property type="entry name" value="Reticulon"/>
</dbReference>
<keyword evidence="4" id="KW-1133">Transmembrane helix</keyword>
<evidence type="ECO:0000256" key="5">
    <source>
        <dbReference type="ARBA" id="ARBA00023136"/>
    </source>
</evidence>
<dbReference type="GeneID" id="127151322"/>
<evidence type="ECO:0000256" key="3">
    <source>
        <dbReference type="ARBA" id="ARBA00022824"/>
    </source>
</evidence>
<name>A0ABM3L9R7_CUCME</name>
<protein>
    <submittedName>
        <fullName evidence="9">Reticulon-like protein B3</fullName>
    </submittedName>
</protein>
<comment type="subcellular location">
    <subcellularLocation>
        <location evidence="1">Endoplasmic reticulum membrane</location>
        <topology evidence="1">Multi-pass membrane protein</topology>
    </subcellularLocation>
</comment>
<evidence type="ECO:0000313" key="9">
    <source>
        <dbReference type="RefSeq" id="XP_050946772.1"/>
    </source>
</evidence>
<proteinExistence type="predicted"/>
<reference evidence="9" key="1">
    <citation type="submission" date="2025-08" db="UniProtKB">
        <authorList>
            <consortium name="RefSeq"/>
        </authorList>
    </citation>
    <scope>IDENTIFICATION</scope>
    <source>
        <tissue evidence="9">Stem</tissue>
    </source>
</reference>
<sequence length="90" mass="10394">MIMTLVLTLEFLMLIALWFFSPPETSHHRLSSVRHTAFQRPLSHIPQVPILEEPVKEIAFGLRVEINRANSVLRDIALGRDLKSFLYVLL</sequence>
<organism evidence="8 9">
    <name type="scientific">Cucumis melo</name>
    <name type="common">Muskmelon</name>
    <dbReference type="NCBI Taxonomy" id="3656"/>
    <lineage>
        <taxon>Eukaryota</taxon>
        <taxon>Viridiplantae</taxon>
        <taxon>Streptophyta</taxon>
        <taxon>Embryophyta</taxon>
        <taxon>Tracheophyta</taxon>
        <taxon>Spermatophyta</taxon>
        <taxon>Magnoliopsida</taxon>
        <taxon>eudicotyledons</taxon>
        <taxon>Gunneridae</taxon>
        <taxon>Pentapetalae</taxon>
        <taxon>rosids</taxon>
        <taxon>fabids</taxon>
        <taxon>Cucurbitales</taxon>
        <taxon>Cucurbitaceae</taxon>
        <taxon>Benincaseae</taxon>
        <taxon>Cucumis</taxon>
    </lineage>
</organism>
<evidence type="ECO:0000259" key="7">
    <source>
        <dbReference type="Pfam" id="PF02453"/>
    </source>
</evidence>
<keyword evidence="5" id="KW-0472">Membrane</keyword>
<evidence type="ECO:0000256" key="6">
    <source>
        <dbReference type="SAM" id="SignalP"/>
    </source>
</evidence>
<dbReference type="RefSeq" id="XP_050946772.1">
    <property type="nucleotide sequence ID" value="XM_051090815.1"/>
</dbReference>
<feature type="domain" description="Reticulon" evidence="7">
    <location>
        <begin position="3"/>
        <end position="89"/>
    </location>
</feature>
<gene>
    <name evidence="9" type="primary">LOC127151322</name>
</gene>